<feature type="signal peptide" evidence="2">
    <location>
        <begin position="1"/>
        <end position="27"/>
    </location>
</feature>
<dbReference type="VEuPathDB" id="TriTrypDB:TcCL_NonESM06450"/>
<dbReference type="EMBL" id="PRFC01000003">
    <property type="protein sequence ID" value="PWV21268.1"/>
    <property type="molecule type" value="Genomic_DNA"/>
</dbReference>
<dbReference type="VEuPathDB" id="TriTrypDB:TcBrA4_0174230"/>
<feature type="compositionally biased region" description="Basic and acidic residues" evidence="1">
    <location>
        <begin position="217"/>
        <end position="231"/>
    </location>
</feature>
<dbReference type="VEuPathDB" id="TriTrypDB:TcCLB.504081.170"/>
<comment type="caution">
    <text evidence="3">The sequence shown here is derived from an EMBL/GenBank/DDBJ whole genome shotgun (WGS) entry which is preliminary data.</text>
</comment>
<dbReference type="VEuPathDB" id="TriTrypDB:TCDM_09995"/>
<dbReference type="AlphaFoldDB" id="A0A2V2XKC0"/>
<dbReference type="VEuPathDB" id="TriTrypDB:Tc_MARK_5449"/>
<dbReference type="VEuPathDB" id="TriTrypDB:ECC02_012672"/>
<reference evidence="3 4" key="1">
    <citation type="journal article" date="2018" name="Microb. Genom.">
        <title>Expanding an expanded genome: long-read sequencing of Trypanosoma cruzi.</title>
        <authorList>
            <person name="Berna L."/>
            <person name="Rodriguez M."/>
            <person name="Chiribao M.L."/>
            <person name="Parodi-Talice A."/>
            <person name="Pita S."/>
            <person name="Rijo G."/>
            <person name="Alvarez-Valin F."/>
            <person name="Robello C."/>
        </authorList>
    </citation>
    <scope>NUCLEOTIDE SEQUENCE [LARGE SCALE GENOMIC DNA]</scope>
    <source>
        <strain evidence="3 4">TCC</strain>
    </source>
</reference>
<protein>
    <submittedName>
        <fullName evidence="3">Mucin-associated surface protein (MASP)</fullName>
    </submittedName>
</protein>
<feature type="compositionally biased region" description="Polar residues" evidence="1">
    <location>
        <begin position="246"/>
        <end position="256"/>
    </location>
</feature>
<dbReference type="VEuPathDB" id="TriTrypDB:TcYC6_0158440"/>
<evidence type="ECO:0000313" key="3">
    <source>
        <dbReference type="EMBL" id="PWV21268.1"/>
    </source>
</evidence>
<dbReference type="VEuPathDB" id="TriTrypDB:C3747_3g657"/>
<proteinExistence type="predicted"/>
<dbReference type="VEuPathDB" id="TriTrypDB:C4B63_1g225"/>
<evidence type="ECO:0000313" key="4">
    <source>
        <dbReference type="Proteomes" id="UP000246078"/>
    </source>
</evidence>
<dbReference type="VEuPathDB" id="TriTrypDB:TCSYLVIO_006684"/>
<sequence length="278" mass="28841">MAMMMTCRVLLVCALCVLWCGVGGVCTEEEETAGRGSGADLPLESKEIVISPEGPQGLQGGAPGGEENLTPVVIQEADDDDDDEETKAEKEKSNEMQSVQEVAIAPGPDSREKNLSGSDQEMHQAIISAEDISPSSSQESKTNPTQTEFEKKTTDENTPAAGNALTTVNGEQTLPAEGNLPSPPEDSVDSRKQDGEDTTSEDKKNVPSPETAATPQSHRDKGSEGTGEDTKATTVTANTTDTTNTQNSDGSTAASHTTPPLLLLLVVACAAAAAVVAA</sequence>
<dbReference type="VEuPathDB" id="TriTrypDB:TcCLB.506757.150"/>
<organism evidence="3 4">
    <name type="scientific">Trypanosoma cruzi</name>
    <dbReference type="NCBI Taxonomy" id="5693"/>
    <lineage>
        <taxon>Eukaryota</taxon>
        <taxon>Discoba</taxon>
        <taxon>Euglenozoa</taxon>
        <taxon>Kinetoplastea</taxon>
        <taxon>Metakinetoplastina</taxon>
        <taxon>Trypanosomatida</taxon>
        <taxon>Trypanosomatidae</taxon>
        <taxon>Trypanosoma</taxon>
        <taxon>Schizotrypanum</taxon>
    </lineage>
</organism>
<keyword evidence="2" id="KW-0732">Signal</keyword>
<evidence type="ECO:0000256" key="2">
    <source>
        <dbReference type="SAM" id="SignalP"/>
    </source>
</evidence>
<accession>A0A2V2XKC0</accession>
<feature type="compositionally biased region" description="Acidic residues" evidence="1">
    <location>
        <begin position="76"/>
        <end position="86"/>
    </location>
</feature>
<gene>
    <name evidence="3" type="ORF">C3747_3g657</name>
</gene>
<feature type="compositionally biased region" description="Polar residues" evidence="1">
    <location>
        <begin position="133"/>
        <end position="147"/>
    </location>
</feature>
<dbReference type="Proteomes" id="UP000246078">
    <property type="component" value="Unassembled WGS sequence"/>
</dbReference>
<feature type="compositionally biased region" description="Basic and acidic residues" evidence="1">
    <location>
        <begin position="188"/>
        <end position="205"/>
    </location>
</feature>
<dbReference type="VEuPathDB" id="TriTrypDB:BCY84_02653"/>
<evidence type="ECO:0000256" key="1">
    <source>
        <dbReference type="SAM" id="MobiDB-lite"/>
    </source>
</evidence>
<feature type="region of interest" description="Disordered" evidence="1">
    <location>
        <begin position="31"/>
        <end position="256"/>
    </location>
</feature>
<feature type="compositionally biased region" description="Low complexity" evidence="1">
    <location>
        <begin position="232"/>
        <end position="245"/>
    </location>
</feature>
<feature type="chain" id="PRO_5015928709" evidence="2">
    <location>
        <begin position="28"/>
        <end position="278"/>
    </location>
</feature>
<name>A0A2V2XKC0_TRYCR</name>